<dbReference type="Proteomes" id="UP000185744">
    <property type="component" value="Unassembled WGS sequence"/>
</dbReference>
<proteinExistence type="predicted"/>
<protein>
    <submittedName>
        <fullName evidence="2">rRNA-processing protein FCF1 containing PIN domain</fullName>
    </submittedName>
</protein>
<sequence length="125" mass="14231">MKIIVDTNMLMAIEQFDIDLVSELDRVVDTSYEVIIPQTVIKELKNIYKSSEGRDSRAAKIALEFAKRFNVIETSEKGDKAIEHLANELNSVVATNDKELIKNLSSRSIPIIRLRQGSHLEKFKN</sequence>
<dbReference type="EMBL" id="MSDW01000001">
    <property type="protein sequence ID" value="OKY78222.1"/>
    <property type="molecule type" value="Genomic_DNA"/>
</dbReference>
<dbReference type="InterPro" id="IPR041120">
    <property type="entry name" value="PIN_9"/>
</dbReference>
<dbReference type="STRING" id="1903181.BTN85_0709"/>
<gene>
    <name evidence="2" type="ORF">BTN85_0709</name>
</gene>
<comment type="caution">
    <text evidence="2">The sequence shown here is derived from an EMBL/GenBank/DDBJ whole genome shotgun (WGS) entry which is preliminary data.</text>
</comment>
<evidence type="ECO:0000259" key="1">
    <source>
        <dbReference type="SMART" id="SM00670"/>
    </source>
</evidence>
<dbReference type="InParanoid" id="A0A1Q6DV86"/>
<name>A0A1Q6DV86_METT1</name>
<reference evidence="2" key="1">
    <citation type="submission" date="2016-12" db="EMBL/GenBank/DDBJ databases">
        <title>Discovery of methanogenic haloarchaea.</title>
        <authorList>
            <person name="Sorokin D.Y."/>
            <person name="Makarova K.S."/>
            <person name="Abbas B."/>
            <person name="Ferrer M."/>
            <person name="Golyshin P.N."/>
        </authorList>
    </citation>
    <scope>NUCLEOTIDE SEQUENCE [LARGE SCALE GENOMIC DNA]</scope>
    <source>
        <strain evidence="2">HMET1</strain>
    </source>
</reference>
<dbReference type="AlphaFoldDB" id="A0A1Q6DV86"/>
<dbReference type="SUPFAM" id="SSF88723">
    <property type="entry name" value="PIN domain-like"/>
    <property type="match status" value="1"/>
</dbReference>
<keyword evidence="3" id="KW-1185">Reference proteome</keyword>
<organism evidence="2 3">
    <name type="scientific">Methanohalarchaeum thermophilum</name>
    <dbReference type="NCBI Taxonomy" id="1903181"/>
    <lineage>
        <taxon>Archaea</taxon>
        <taxon>Methanobacteriati</taxon>
        <taxon>Methanobacteriota</taxon>
        <taxon>Methanonatronarchaeia</taxon>
        <taxon>Methanonatronarchaeales</taxon>
        <taxon>Methanonatronarchaeaceae</taxon>
        <taxon>Candidatus Methanohalarchaeum</taxon>
    </lineage>
</organism>
<evidence type="ECO:0000313" key="2">
    <source>
        <dbReference type="EMBL" id="OKY78222.1"/>
    </source>
</evidence>
<dbReference type="InterPro" id="IPR029060">
    <property type="entry name" value="PIN-like_dom_sf"/>
</dbReference>
<evidence type="ECO:0000313" key="3">
    <source>
        <dbReference type="Proteomes" id="UP000185744"/>
    </source>
</evidence>
<dbReference type="Pfam" id="PF18477">
    <property type="entry name" value="PIN_9"/>
    <property type="match status" value="1"/>
</dbReference>
<dbReference type="InterPro" id="IPR002716">
    <property type="entry name" value="PIN_dom"/>
</dbReference>
<dbReference type="CDD" id="cd09879">
    <property type="entry name" value="PIN_VapC_AF0591-like"/>
    <property type="match status" value="1"/>
</dbReference>
<dbReference type="Gene3D" id="3.40.50.1010">
    <property type="entry name" value="5'-nuclease"/>
    <property type="match status" value="1"/>
</dbReference>
<dbReference type="FunCoup" id="A0A1Q6DV86">
    <property type="interactions" value="138"/>
</dbReference>
<dbReference type="SMART" id="SM00670">
    <property type="entry name" value="PINc"/>
    <property type="match status" value="1"/>
</dbReference>
<accession>A0A1Q6DV86</accession>
<feature type="domain" description="PIN" evidence="1">
    <location>
        <begin position="1"/>
        <end position="102"/>
    </location>
</feature>